<evidence type="ECO:0000256" key="1">
    <source>
        <dbReference type="ARBA" id="ARBA00004370"/>
    </source>
</evidence>
<organism evidence="6">
    <name type="scientific">Candidatus Berkiella aquae</name>
    <dbReference type="NCBI Taxonomy" id="295108"/>
    <lineage>
        <taxon>Bacteria</taxon>
        <taxon>Pseudomonadati</taxon>
        <taxon>Pseudomonadota</taxon>
        <taxon>Gammaproteobacteria</taxon>
        <taxon>Candidatus Berkiellales</taxon>
        <taxon>Candidatus Berkiellaceae</taxon>
        <taxon>Candidatus Berkiella</taxon>
    </lineage>
</organism>
<evidence type="ECO:0000256" key="5">
    <source>
        <dbReference type="SAM" id="Phobius"/>
    </source>
</evidence>
<keyword evidence="8" id="KW-1185">Reference proteome</keyword>
<dbReference type="EMBL" id="LKAJ02000001">
    <property type="protein sequence ID" value="MCS5710559.1"/>
    <property type="molecule type" value="Genomic_DNA"/>
</dbReference>
<feature type="transmembrane region" description="Helical" evidence="5">
    <location>
        <begin position="61"/>
        <end position="88"/>
    </location>
</feature>
<feature type="transmembrane region" description="Helical" evidence="5">
    <location>
        <begin position="108"/>
        <end position="128"/>
    </location>
</feature>
<keyword evidence="3 5" id="KW-1133">Transmembrane helix</keyword>
<dbReference type="GO" id="GO:0016020">
    <property type="term" value="C:membrane"/>
    <property type="evidence" value="ECO:0007669"/>
    <property type="project" value="UniProtKB-SubCell"/>
</dbReference>
<name>A0A0Q9YXN4_9GAMM</name>
<dbReference type="Pfam" id="PF01124">
    <property type="entry name" value="MAPEG"/>
    <property type="match status" value="1"/>
</dbReference>
<keyword evidence="2 5" id="KW-0812">Transmembrane</keyword>
<evidence type="ECO:0000313" key="8">
    <source>
        <dbReference type="Proteomes" id="UP000051497"/>
    </source>
</evidence>
<reference evidence="6" key="1">
    <citation type="submission" date="2015-09" db="EMBL/GenBank/DDBJ databases">
        <title>Draft Genome Sequences of Two Novel Amoeba-resistant Intranuclear Bacteria, Candidatus Berkiella cookevillensis and Candidatus Berkiella aquae.</title>
        <authorList>
            <person name="Mehari Y.T."/>
            <person name="Arivett B.A."/>
            <person name="Farone A.L."/>
            <person name="Gunderson J.H."/>
            <person name="Farone M.B."/>
        </authorList>
    </citation>
    <scope>NUCLEOTIDE SEQUENCE [LARGE SCALE GENOMIC DNA]</scope>
    <source>
        <strain evidence="6">HT99</strain>
    </source>
</reference>
<dbReference type="Proteomes" id="UP000051497">
    <property type="component" value="Unassembled WGS sequence"/>
</dbReference>
<dbReference type="PANTHER" id="PTHR35814">
    <property type="match status" value="1"/>
</dbReference>
<proteinExistence type="predicted"/>
<dbReference type="EMBL" id="LKAJ01000003">
    <property type="protein sequence ID" value="KRG21748.1"/>
    <property type="molecule type" value="Genomic_DNA"/>
</dbReference>
<sequence>MPTLYITGFYATLLAFFIMVLTVRVVHLRIKYRVGFLDGGHEELTKAIRVHGNAIETIPMVLILMACAEVAGISSLALHIAGIALVLARVHHATGLTRSLGRSKGRTYGTILTMLVIIGLGAFNLVVFTKSLFP</sequence>
<dbReference type="AlphaFoldDB" id="A0A0Q9YXN4"/>
<evidence type="ECO:0000256" key="2">
    <source>
        <dbReference type="ARBA" id="ARBA00022692"/>
    </source>
</evidence>
<dbReference type="PANTHER" id="PTHR35814:SF1">
    <property type="entry name" value="GLUTATHIONE S-TRANSFERASE-RELATED"/>
    <property type="match status" value="1"/>
</dbReference>
<accession>A0A0Q9YXN4</accession>
<dbReference type="SUPFAM" id="SSF161084">
    <property type="entry name" value="MAPEG domain-like"/>
    <property type="match status" value="1"/>
</dbReference>
<reference evidence="7" key="2">
    <citation type="journal article" date="2016" name="Genome Announc.">
        <title>Draft Genome Sequences of Two Novel Amoeba-Resistant Intranuclear Bacteria, 'Candidatus Berkiella cookevillensis' and 'Candidatus Berkiella aquae'.</title>
        <authorList>
            <person name="Mehari Y.T."/>
            <person name="Arivett B.A."/>
            <person name="Farone A.L."/>
            <person name="Gunderson J.H."/>
            <person name="Farone M.B."/>
        </authorList>
    </citation>
    <scope>NUCLEOTIDE SEQUENCE</scope>
    <source>
        <strain evidence="7">HT99</strain>
    </source>
</reference>
<evidence type="ECO:0000256" key="3">
    <source>
        <dbReference type="ARBA" id="ARBA00022989"/>
    </source>
</evidence>
<protein>
    <submittedName>
        <fullName evidence="6">Inner membrane protein YecN</fullName>
    </submittedName>
    <submittedName>
        <fullName evidence="7">MAPEG family protein</fullName>
    </submittedName>
</protein>
<evidence type="ECO:0000256" key="4">
    <source>
        <dbReference type="ARBA" id="ARBA00023136"/>
    </source>
</evidence>
<reference evidence="7" key="3">
    <citation type="submission" date="2021-06" db="EMBL/GenBank/DDBJ databases">
        <title>Genomic Description and Analysis of Intracellular Bacteria, Candidatus Berkiella cookevillensis and Candidatus Berkiella aquae.</title>
        <authorList>
            <person name="Kidane D.T."/>
            <person name="Mehari Y.T."/>
            <person name="Rice F.C."/>
            <person name="Arivett B.A."/>
            <person name="Farone A.L."/>
            <person name="Berk S.G."/>
            <person name="Farone M.B."/>
        </authorList>
    </citation>
    <scope>NUCLEOTIDE SEQUENCE</scope>
    <source>
        <strain evidence="7">HT99</strain>
    </source>
</reference>
<keyword evidence="4 5" id="KW-0472">Membrane</keyword>
<dbReference type="Gene3D" id="1.20.120.550">
    <property type="entry name" value="Membrane associated eicosanoid/glutathione metabolism-like domain"/>
    <property type="match status" value="1"/>
</dbReference>
<evidence type="ECO:0000313" key="7">
    <source>
        <dbReference type="EMBL" id="MCS5710559.1"/>
    </source>
</evidence>
<gene>
    <name evidence="6" type="primary">yecN</name>
    <name evidence="7" type="ORF">HT99x_003895</name>
    <name evidence="6" type="ORF">HT99x_00939</name>
</gene>
<dbReference type="OrthoDB" id="8537976at2"/>
<evidence type="ECO:0000313" key="6">
    <source>
        <dbReference type="EMBL" id="KRG21748.1"/>
    </source>
</evidence>
<dbReference type="RefSeq" id="WP_075065577.1">
    <property type="nucleotide sequence ID" value="NZ_LKAJ02000001.1"/>
</dbReference>
<dbReference type="InterPro" id="IPR001129">
    <property type="entry name" value="Membr-assoc_MAPEG"/>
</dbReference>
<comment type="subcellular location">
    <subcellularLocation>
        <location evidence="1">Membrane</location>
    </subcellularLocation>
</comment>
<feature type="transmembrane region" description="Helical" evidence="5">
    <location>
        <begin position="6"/>
        <end position="26"/>
    </location>
</feature>
<comment type="caution">
    <text evidence="6">The sequence shown here is derived from an EMBL/GenBank/DDBJ whole genome shotgun (WGS) entry which is preliminary data.</text>
</comment>
<dbReference type="PATRIC" id="fig|1590043.3.peg.944"/>
<dbReference type="STRING" id="295108.HT99x_00939"/>
<dbReference type="InterPro" id="IPR023352">
    <property type="entry name" value="MAPEG-like_dom_sf"/>
</dbReference>